<dbReference type="SMART" id="SM00647">
    <property type="entry name" value="IBR"/>
    <property type="match status" value="2"/>
</dbReference>
<dbReference type="HOGENOM" id="CLU_022048_3_2_1"/>
<organism evidence="17 19">
    <name type="scientific">Medicago truncatula</name>
    <name type="common">Barrel medic</name>
    <name type="synonym">Medicago tribuloides</name>
    <dbReference type="NCBI Taxonomy" id="3880"/>
    <lineage>
        <taxon>Eukaryota</taxon>
        <taxon>Viridiplantae</taxon>
        <taxon>Streptophyta</taxon>
        <taxon>Embryophyta</taxon>
        <taxon>Tracheophyta</taxon>
        <taxon>Spermatophyta</taxon>
        <taxon>Magnoliopsida</taxon>
        <taxon>eudicotyledons</taxon>
        <taxon>Gunneridae</taxon>
        <taxon>Pentapetalae</taxon>
        <taxon>rosids</taxon>
        <taxon>fabids</taxon>
        <taxon>Fabales</taxon>
        <taxon>Fabaceae</taxon>
        <taxon>Papilionoideae</taxon>
        <taxon>50 kb inversion clade</taxon>
        <taxon>NPAAA clade</taxon>
        <taxon>Hologalegina</taxon>
        <taxon>IRL clade</taxon>
        <taxon>Trifolieae</taxon>
        <taxon>Medicago</taxon>
    </lineage>
</organism>
<evidence type="ECO:0000259" key="15">
    <source>
        <dbReference type="PROSITE" id="PS50089"/>
    </source>
</evidence>
<dbReference type="Pfam" id="PF22191">
    <property type="entry name" value="IBR_1"/>
    <property type="match status" value="1"/>
</dbReference>
<evidence type="ECO:0000256" key="13">
    <source>
        <dbReference type="PROSITE-ProRule" id="PRU00175"/>
    </source>
</evidence>
<evidence type="ECO:0000256" key="6">
    <source>
        <dbReference type="ARBA" id="ARBA00012251"/>
    </source>
</evidence>
<proteinExistence type="inferred from homology"/>
<dbReference type="InterPro" id="IPR017907">
    <property type="entry name" value="Znf_RING_CS"/>
</dbReference>
<dbReference type="GO" id="GO:0061630">
    <property type="term" value="F:ubiquitin protein ligase activity"/>
    <property type="evidence" value="ECO:0000318"/>
    <property type="project" value="GO_Central"/>
</dbReference>
<evidence type="ECO:0000256" key="10">
    <source>
        <dbReference type="ARBA" id="ARBA00022771"/>
    </source>
</evidence>
<feature type="domain" description="RING-type" evidence="15">
    <location>
        <begin position="157"/>
        <end position="183"/>
    </location>
</feature>
<keyword evidence="10 13" id="KW-0863">Zinc-finger</keyword>
<dbReference type="CDD" id="cd22584">
    <property type="entry name" value="Rcat_RBR_unk"/>
    <property type="match status" value="1"/>
</dbReference>
<feature type="region of interest" description="Disordered" evidence="14">
    <location>
        <begin position="62"/>
        <end position="125"/>
    </location>
</feature>
<dbReference type="EnsemblPlants" id="AES99257">
    <property type="protein sequence ID" value="AES99257"/>
    <property type="gene ID" value="MTR_5g078410"/>
</dbReference>
<reference evidence="17 19" key="1">
    <citation type="journal article" date="2011" name="Nature">
        <title>The Medicago genome provides insight into the evolution of rhizobial symbioses.</title>
        <authorList>
            <person name="Young N.D."/>
            <person name="Debelle F."/>
            <person name="Oldroyd G.E."/>
            <person name="Geurts R."/>
            <person name="Cannon S.B."/>
            <person name="Udvardi M.K."/>
            <person name="Benedito V.A."/>
            <person name="Mayer K.F."/>
            <person name="Gouzy J."/>
            <person name="Schoof H."/>
            <person name="Van de Peer Y."/>
            <person name="Proost S."/>
            <person name="Cook D.R."/>
            <person name="Meyers B.C."/>
            <person name="Spannagl M."/>
            <person name="Cheung F."/>
            <person name="De Mita S."/>
            <person name="Krishnakumar V."/>
            <person name="Gundlach H."/>
            <person name="Zhou S."/>
            <person name="Mudge J."/>
            <person name="Bharti A.K."/>
            <person name="Murray J.D."/>
            <person name="Naoumkina M.A."/>
            <person name="Rosen B."/>
            <person name="Silverstein K.A."/>
            <person name="Tang H."/>
            <person name="Rombauts S."/>
            <person name="Zhao P.X."/>
            <person name="Zhou P."/>
            <person name="Barbe V."/>
            <person name="Bardou P."/>
            <person name="Bechner M."/>
            <person name="Bellec A."/>
            <person name="Berger A."/>
            <person name="Berges H."/>
            <person name="Bidwell S."/>
            <person name="Bisseling T."/>
            <person name="Choisne N."/>
            <person name="Couloux A."/>
            <person name="Denny R."/>
            <person name="Deshpande S."/>
            <person name="Dai X."/>
            <person name="Doyle J.J."/>
            <person name="Dudez A.M."/>
            <person name="Farmer A.D."/>
            <person name="Fouteau S."/>
            <person name="Franken C."/>
            <person name="Gibelin C."/>
            <person name="Gish J."/>
            <person name="Goldstein S."/>
            <person name="Gonzalez A.J."/>
            <person name="Green P.J."/>
            <person name="Hallab A."/>
            <person name="Hartog M."/>
            <person name="Hua A."/>
            <person name="Humphray S.J."/>
            <person name="Jeong D.H."/>
            <person name="Jing Y."/>
            <person name="Jocker A."/>
            <person name="Kenton S.M."/>
            <person name="Kim D.J."/>
            <person name="Klee K."/>
            <person name="Lai H."/>
            <person name="Lang C."/>
            <person name="Lin S."/>
            <person name="Macmil S.L."/>
            <person name="Magdelenat G."/>
            <person name="Matthews L."/>
            <person name="McCorrison J."/>
            <person name="Monaghan E.L."/>
            <person name="Mun J.H."/>
            <person name="Najar F.Z."/>
            <person name="Nicholson C."/>
            <person name="Noirot C."/>
            <person name="O'Bleness M."/>
            <person name="Paule C.R."/>
            <person name="Poulain J."/>
            <person name="Prion F."/>
            <person name="Qin B."/>
            <person name="Qu C."/>
            <person name="Retzel E.F."/>
            <person name="Riddle C."/>
            <person name="Sallet E."/>
            <person name="Samain S."/>
            <person name="Samson N."/>
            <person name="Sanders I."/>
            <person name="Saurat O."/>
            <person name="Scarpelli C."/>
            <person name="Schiex T."/>
            <person name="Segurens B."/>
            <person name="Severin A.J."/>
            <person name="Sherrier D.J."/>
            <person name="Shi R."/>
            <person name="Sims S."/>
            <person name="Singer S.R."/>
            <person name="Sinharoy S."/>
            <person name="Sterck L."/>
            <person name="Viollet A."/>
            <person name="Wang B.B."/>
            <person name="Wang K."/>
            <person name="Wang M."/>
            <person name="Wang X."/>
            <person name="Warfsmann J."/>
            <person name="Weissenbach J."/>
            <person name="White D.D."/>
            <person name="White J.D."/>
            <person name="Wiley G.B."/>
            <person name="Wincker P."/>
            <person name="Xing Y."/>
            <person name="Yang L."/>
            <person name="Yao Z."/>
            <person name="Ying F."/>
            <person name="Zhai J."/>
            <person name="Zhou L."/>
            <person name="Zuber A."/>
            <person name="Denarie J."/>
            <person name="Dixon R.A."/>
            <person name="May G.D."/>
            <person name="Schwartz D.C."/>
            <person name="Rogers J."/>
            <person name="Quetier F."/>
            <person name="Town C.D."/>
            <person name="Roe B.A."/>
        </authorList>
    </citation>
    <scope>NUCLEOTIDE SEQUENCE [LARGE SCALE GENOMIC DNA]</scope>
    <source>
        <strain evidence="17">A17</strain>
        <strain evidence="18 19">cv. Jemalong A17</strain>
    </source>
</reference>
<keyword evidence="11" id="KW-0833">Ubl conjugation pathway</keyword>
<dbReference type="Pfam" id="PF01485">
    <property type="entry name" value="IBR"/>
    <property type="match status" value="1"/>
</dbReference>
<keyword evidence="8" id="KW-0479">Metal-binding</keyword>
<dbReference type="STRING" id="3880.G7K1Q9"/>
<evidence type="ECO:0000256" key="12">
    <source>
        <dbReference type="ARBA" id="ARBA00022833"/>
    </source>
</evidence>
<gene>
    <name evidence="17" type="ordered locus">MTR_5g078410</name>
</gene>
<keyword evidence="9" id="KW-0677">Repeat</keyword>
<evidence type="ECO:0000313" key="19">
    <source>
        <dbReference type="Proteomes" id="UP000002051"/>
    </source>
</evidence>
<dbReference type="GO" id="GO:0000151">
    <property type="term" value="C:ubiquitin ligase complex"/>
    <property type="evidence" value="ECO:0000318"/>
    <property type="project" value="GO_Central"/>
</dbReference>
<dbReference type="InterPro" id="IPR031127">
    <property type="entry name" value="E3_UB_ligase_RBR"/>
</dbReference>
<evidence type="ECO:0000259" key="16">
    <source>
        <dbReference type="PROSITE" id="PS51873"/>
    </source>
</evidence>
<dbReference type="GO" id="GO:0006511">
    <property type="term" value="P:ubiquitin-dependent protein catabolic process"/>
    <property type="evidence" value="ECO:0000318"/>
    <property type="project" value="GO_Central"/>
</dbReference>
<dbReference type="CDD" id="cd22582">
    <property type="entry name" value="BRcat_RBR_unk"/>
    <property type="match status" value="1"/>
</dbReference>
<evidence type="ECO:0000256" key="4">
    <source>
        <dbReference type="ARBA" id="ARBA00004906"/>
    </source>
</evidence>
<dbReference type="EMBL" id="CM001221">
    <property type="protein sequence ID" value="AES99257.1"/>
    <property type="molecule type" value="Genomic_DNA"/>
</dbReference>
<comment type="catalytic activity">
    <reaction evidence="1">
        <text>[E2 ubiquitin-conjugating enzyme]-S-ubiquitinyl-L-cysteine + [acceptor protein]-L-lysine = [E2 ubiquitin-conjugating enzyme]-L-cysteine + [acceptor protein]-N(6)-ubiquitinyl-L-lysine.</text>
        <dbReference type="EC" id="2.3.2.31"/>
    </reaction>
</comment>
<dbReference type="PaxDb" id="3880-AES99257"/>
<dbReference type="Gene3D" id="3.30.40.10">
    <property type="entry name" value="Zinc/RING finger domain, C3HC4 (zinc finger)"/>
    <property type="match status" value="1"/>
</dbReference>
<evidence type="ECO:0000256" key="11">
    <source>
        <dbReference type="ARBA" id="ARBA00022786"/>
    </source>
</evidence>
<evidence type="ECO:0000313" key="17">
    <source>
        <dbReference type="EMBL" id="AES99257.1"/>
    </source>
</evidence>
<dbReference type="Proteomes" id="UP000002051">
    <property type="component" value="Chromosome 5"/>
</dbReference>
<evidence type="ECO:0000256" key="14">
    <source>
        <dbReference type="SAM" id="MobiDB-lite"/>
    </source>
</evidence>
<accession>G7K1Q9</accession>
<dbReference type="GO" id="GO:0016567">
    <property type="term" value="P:protein ubiquitination"/>
    <property type="evidence" value="ECO:0007669"/>
    <property type="project" value="UniProtKB-UniPathway"/>
</dbReference>
<feature type="compositionally biased region" description="Polar residues" evidence="14">
    <location>
        <begin position="77"/>
        <end position="102"/>
    </location>
</feature>
<evidence type="ECO:0000313" key="18">
    <source>
        <dbReference type="EnsemblPlants" id="AES99257"/>
    </source>
</evidence>
<evidence type="ECO:0000256" key="2">
    <source>
        <dbReference type="ARBA" id="ARBA00001947"/>
    </source>
</evidence>
<keyword evidence="19" id="KW-1185">Reference proteome</keyword>
<evidence type="ECO:0000256" key="3">
    <source>
        <dbReference type="ARBA" id="ARBA00003976"/>
    </source>
</evidence>
<evidence type="ECO:0000256" key="8">
    <source>
        <dbReference type="ARBA" id="ARBA00022723"/>
    </source>
</evidence>
<keyword evidence="7" id="KW-0808">Transferase</keyword>
<name>G7K1Q9_MEDTR</name>
<sequence length="340" mass="39102">MSPISLSANGTHISMKRESLAEDYADKKKKPPHKFMLKIKSSPLVFPAISLSAYGKKIPVNRHSLAEDNEKKKPMKATTNRQHQPLSAKGSQNTVKRNSLSQDLDDEYEENKKATTGNNKQVQIKPERNRNKIKIIFLLKRKTKTVIEQGQSSKIFCGICFDSVTDSNMFSTGCNHPFCTKCICKYNVPYVELKPEHLQYILPKKIIVDWESANCENSISLKDKIYCPYNNCSLLMVNDAACAVTSCECSSCHRLFCVQCKVPWHTDMNCRQFQKSMSENQLDKNFLKLAKREKWQRCPKCSMHVQKTGGCMHMHCRCGFHFCYMCGRHWQQGHTCKHTR</sequence>
<dbReference type="PROSITE" id="PS00518">
    <property type="entry name" value="ZF_RING_1"/>
    <property type="match status" value="1"/>
</dbReference>
<reference evidence="17 19" key="2">
    <citation type="journal article" date="2014" name="BMC Genomics">
        <title>An improved genome release (version Mt4.0) for the model legume Medicago truncatula.</title>
        <authorList>
            <person name="Tang H."/>
            <person name="Krishnakumar V."/>
            <person name="Bidwell S."/>
            <person name="Rosen B."/>
            <person name="Chan A."/>
            <person name="Zhou S."/>
            <person name="Gentzbittel L."/>
            <person name="Childs K.L."/>
            <person name="Yandell M."/>
            <person name="Gundlach H."/>
            <person name="Mayer K.F."/>
            <person name="Schwartz D.C."/>
            <person name="Town C.D."/>
        </authorList>
    </citation>
    <scope>GENOME REANNOTATION</scope>
    <source>
        <strain evidence="18 19">cv. Jemalong A17</strain>
    </source>
</reference>
<dbReference type="UniPathway" id="UPA00143"/>
<evidence type="ECO:0000256" key="1">
    <source>
        <dbReference type="ARBA" id="ARBA00001798"/>
    </source>
</evidence>
<comment type="pathway">
    <text evidence="4">Protein modification; protein ubiquitination.</text>
</comment>
<reference evidence="18" key="3">
    <citation type="submission" date="2015-04" db="UniProtKB">
        <authorList>
            <consortium name="EnsemblPlants"/>
        </authorList>
    </citation>
    <scope>IDENTIFICATION</scope>
    <source>
        <strain evidence="18">cv. Jemalong A17</strain>
    </source>
</reference>
<dbReference type="PROSITE" id="PS51873">
    <property type="entry name" value="TRIAD"/>
    <property type="match status" value="1"/>
</dbReference>
<dbReference type="AlphaFoldDB" id="G7K1Q9"/>
<dbReference type="GO" id="GO:0005737">
    <property type="term" value="C:cytoplasm"/>
    <property type="evidence" value="ECO:0000318"/>
    <property type="project" value="GO_Central"/>
</dbReference>
<dbReference type="InterPro" id="IPR002867">
    <property type="entry name" value="IBR_dom"/>
</dbReference>
<feature type="domain" description="RING-type" evidence="16">
    <location>
        <begin position="153"/>
        <end position="340"/>
    </location>
</feature>
<keyword evidence="12" id="KW-0862">Zinc</keyword>
<dbReference type="PROSITE" id="PS50089">
    <property type="entry name" value="ZF_RING_2"/>
    <property type="match status" value="1"/>
</dbReference>
<evidence type="ECO:0000256" key="7">
    <source>
        <dbReference type="ARBA" id="ARBA00022679"/>
    </source>
</evidence>
<dbReference type="eggNOG" id="KOG1812">
    <property type="taxonomic scope" value="Eukaryota"/>
</dbReference>
<dbReference type="EC" id="2.3.2.31" evidence="6"/>
<evidence type="ECO:0000256" key="9">
    <source>
        <dbReference type="ARBA" id="ARBA00022737"/>
    </source>
</evidence>
<dbReference type="SUPFAM" id="SSF57850">
    <property type="entry name" value="RING/U-box"/>
    <property type="match status" value="3"/>
</dbReference>
<comment type="cofactor">
    <cofactor evidence="2">
        <name>Zn(2+)</name>
        <dbReference type="ChEBI" id="CHEBI:29105"/>
    </cofactor>
</comment>
<dbReference type="InterPro" id="IPR044066">
    <property type="entry name" value="TRIAD_supradom"/>
</dbReference>
<dbReference type="GO" id="GO:0031624">
    <property type="term" value="F:ubiquitin conjugating enzyme binding"/>
    <property type="evidence" value="ECO:0000318"/>
    <property type="project" value="GO_Central"/>
</dbReference>
<evidence type="ECO:0000256" key="5">
    <source>
        <dbReference type="ARBA" id="ARBA00005884"/>
    </source>
</evidence>
<dbReference type="GO" id="GO:0008270">
    <property type="term" value="F:zinc ion binding"/>
    <property type="evidence" value="ECO:0007669"/>
    <property type="project" value="UniProtKB-KW"/>
</dbReference>
<dbReference type="PANTHER" id="PTHR11685">
    <property type="entry name" value="RBR FAMILY RING FINGER AND IBR DOMAIN-CONTAINING"/>
    <property type="match status" value="1"/>
</dbReference>
<comment type="function">
    <text evidence="3">Might act as an E3 ubiquitin-protein ligase, or as part of E3 complex, which accepts ubiquitin from specific E2 ubiquitin-conjugating enzymes and then transfers it to substrates.</text>
</comment>
<dbReference type="InterPro" id="IPR013083">
    <property type="entry name" value="Znf_RING/FYVE/PHD"/>
</dbReference>
<protein>
    <recommendedName>
        <fullName evidence="6">RBR-type E3 ubiquitin transferase</fullName>
        <ecNumber evidence="6">2.3.2.31</ecNumber>
    </recommendedName>
</protein>
<comment type="similarity">
    <text evidence="5">Belongs to the RBR family. Ariadne subfamily.</text>
</comment>
<dbReference type="Gene3D" id="1.20.120.1750">
    <property type="match status" value="1"/>
</dbReference>
<dbReference type="InterPro" id="IPR001841">
    <property type="entry name" value="Znf_RING"/>
</dbReference>